<evidence type="ECO:0000256" key="5">
    <source>
        <dbReference type="ARBA" id="ARBA00012402"/>
    </source>
</evidence>
<dbReference type="GO" id="GO:0005737">
    <property type="term" value="C:cytoplasm"/>
    <property type="evidence" value="ECO:0007669"/>
    <property type="project" value="UniProtKB-SubCell"/>
</dbReference>
<dbReference type="AlphaFoldDB" id="A0A1I5VYA7"/>
<dbReference type="Gene3D" id="1.10.3110.10">
    <property type="entry name" value="protoporphyrinogen ix oxidase, domain 3"/>
    <property type="match status" value="1"/>
</dbReference>
<keyword evidence="11" id="KW-0963">Cytoplasm</keyword>
<dbReference type="Proteomes" id="UP000199136">
    <property type="component" value="Unassembled WGS sequence"/>
</dbReference>
<dbReference type="Pfam" id="PF01593">
    <property type="entry name" value="Amino_oxidase"/>
    <property type="match status" value="1"/>
</dbReference>
<evidence type="ECO:0000256" key="3">
    <source>
        <dbReference type="ARBA" id="ARBA00004744"/>
    </source>
</evidence>
<dbReference type="NCBIfam" id="TIGR00562">
    <property type="entry name" value="proto_IX_ox"/>
    <property type="match status" value="1"/>
</dbReference>
<organism evidence="13 14">
    <name type="scientific">Desemzia incerta</name>
    <dbReference type="NCBI Taxonomy" id="82801"/>
    <lineage>
        <taxon>Bacteria</taxon>
        <taxon>Bacillati</taxon>
        <taxon>Bacillota</taxon>
        <taxon>Bacilli</taxon>
        <taxon>Lactobacillales</taxon>
        <taxon>Carnobacteriaceae</taxon>
        <taxon>Desemzia</taxon>
    </lineage>
</organism>
<proteinExistence type="inferred from homology"/>
<dbReference type="Gene3D" id="3.50.50.60">
    <property type="entry name" value="FAD/NAD(P)-binding domain"/>
    <property type="match status" value="1"/>
</dbReference>
<feature type="domain" description="Amine oxidase" evidence="12">
    <location>
        <begin position="28"/>
        <end position="464"/>
    </location>
</feature>
<comment type="function">
    <text evidence="11">Involved in coproporphyrin-dependent heme b biosynthesis. Catalyzes the oxidation of coproporphyrinogen III to coproporphyrin III.</text>
</comment>
<evidence type="ECO:0000313" key="14">
    <source>
        <dbReference type="Proteomes" id="UP000199136"/>
    </source>
</evidence>
<dbReference type="SUPFAM" id="SSF54373">
    <property type="entry name" value="FAD-linked reductases, C-terminal domain"/>
    <property type="match status" value="1"/>
</dbReference>
<evidence type="ECO:0000256" key="4">
    <source>
        <dbReference type="ARBA" id="ARBA00008310"/>
    </source>
</evidence>
<comment type="pathway">
    <text evidence="3 11">Porphyrin-containing compound metabolism; protoheme biosynthesis.</text>
</comment>
<dbReference type="SUPFAM" id="SSF51905">
    <property type="entry name" value="FAD/NAD(P)-binding domain"/>
    <property type="match status" value="1"/>
</dbReference>
<evidence type="ECO:0000256" key="11">
    <source>
        <dbReference type="RuleBase" id="RU364052"/>
    </source>
</evidence>
<evidence type="ECO:0000256" key="6">
    <source>
        <dbReference type="ARBA" id="ARBA00019046"/>
    </source>
</evidence>
<dbReference type="STRING" id="82801.SAMN04488506_0660"/>
<comment type="similarity">
    <text evidence="4 11">Belongs to the protoporphyrinogen/coproporphyrinogen oxidase family. Coproporphyrinogen III oxidase subfamily.</text>
</comment>
<evidence type="ECO:0000256" key="2">
    <source>
        <dbReference type="ARBA" id="ARBA00001974"/>
    </source>
</evidence>
<name>A0A1I5VYA7_9LACT</name>
<keyword evidence="14" id="KW-1185">Reference proteome</keyword>
<reference evidence="13 14" key="1">
    <citation type="submission" date="2016-10" db="EMBL/GenBank/DDBJ databases">
        <authorList>
            <person name="de Groot N.N."/>
        </authorList>
    </citation>
    <scope>NUCLEOTIDE SEQUENCE [LARGE SCALE GENOMIC DNA]</scope>
    <source>
        <strain evidence="13 14">DSM 20581</strain>
    </source>
</reference>
<dbReference type="GO" id="GO:0004729">
    <property type="term" value="F:oxygen-dependent protoporphyrinogen oxidase activity"/>
    <property type="evidence" value="ECO:0007669"/>
    <property type="project" value="UniProtKB-UniRule"/>
</dbReference>
<comment type="catalytic activity">
    <reaction evidence="1">
        <text>coproporphyrinogen III + 3 O2 = coproporphyrin III + 3 H2O2</text>
        <dbReference type="Rhea" id="RHEA:43436"/>
        <dbReference type="ChEBI" id="CHEBI:15379"/>
        <dbReference type="ChEBI" id="CHEBI:16240"/>
        <dbReference type="ChEBI" id="CHEBI:57309"/>
        <dbReference type="ChEBI" id="CHEBI:131725"/>
        <dbReference type="EC" id="1.3.3.15"/>
    </reaction>
    <physiologicalReaction direction="left-to-right" evidence="1">
        <dbReference type="Rhea" id="RHEA:43437"/>
    </physiologicalReaction>
</comment>
<evidence type="ECO:0000259" key="12">
    <source>
        <dbReference type="Pfam" id="PF01593"/>
    </source>
</evidence>
<evidence type="ECO:0000256" key="9">
    <source>
        <dbReference type="ARBA" id="ARBA00023002"/>
    </source>
</evidence>
<keyword evidence="7 11" id="KW-0285">Flavoprotein</keyword>
<dbReference type="InterPro" id="IPR050464">
    <property type="entry name" value="Zeta_carotene_desat/Oxidored"/>
</dbReference>
<dbReference type="PANTHER" id="PTHR42923:SF3">
    <property type="entry name" value="PROTOPORPHYRINOGEN OXIDASE"/>
    <property type="match status" value="1"/>
</dbReference>
<keyword evidence="8 11" id="KW-0274">FAD</keyword>
<accession>A0A1I5VYA7</accession>
<protein>
    <recommendedName>
        <fullName evidence="6 11">Coproporphyrinogen III oxidase</fullName>
        <ecNumber evidence="5 11">1.3.3.15</ecNumber>
    </recommendedName>
</protein>
<dbReference type="EMBL" id="FOXW01000002">
    <property type="protein sequence ID" value="SFQ12459.1"/>
    <property type="molecule type" value="Genomic_DNA"/>
</dbReference>
<comment type="cofactor">
    <cofactor evidence="2 11">
        <name>FAD</name>
        <dbReference type="ChEBI" id="CHEBI:57692"/>
    </cofactor>
</comment>
<keyword evidence="10 11" id="KW-0350">Heme biosynthesis</keyword>
<dbReference type="UniPathway" id="UPA00252"/>
<dbReference type="InterPro" id="IPR004572">
    <property type="entry name" value="Protoporphyrinogen_oxidase"/>
</dbReference>
<comment type="subcellular location">
    <subcellularLocation>
        <location evidence="11">Cytoplasm</location>
    </subcellularLocation>
</comment>
<evidence type="ECO:0000313" key="13">
    <source>
        <dbReference type="EMBL" id="SFQ12459.1"/>
    </source>
</evidence>
<evidence type="ECO:0000256" key="8">
    <source>
        <dbReference type="ARBA" id="ARBA00022827"/>
    </source>
</evidence>
<dbReference type="InterPro" id="IPR036188">
    <property type="entry name" value="FAD/NAD-bd_sf"/>
</dbReference>
<sequence>MVNEFELLAGDNSMKRAKKRIAVIGGGITGLTAAYRIKQKIEAEDLPFELIILESSLRVGGKIYSMKVENQYLDLGAESIDTRYPEALELIKELGIEDQLVYSEGGKQDLFYYNELHHNSFPTYKGIPMNKMDIWKSKMLSFNGKVATFKDRFLQPEQLTEDIEVSSFLKRRLGDEIVELMLEPFFSKVYANDIDDMGVRANRETVFELEQKYGTIEKALQEHPELEDRSGNYATFAHGLSVLTDKLEEILKPHIQYSKKVVEIKPGVENTYILNINLKEEVRVGAICVATPTTEYTKLFKDKELNKQFSQIKTASIGYIVFSFNPESIKNYPDGFGILTPRRNDSFVSSITFLGKKWPSLYGSKEVLLGVNFGRKGEDMIVSLSNKEIEEKILADLEMILGVTEKPNYRIIKRWPDAIPHFSVHQEQTMKEVVGPMLEEKYPGVLIGGNGLEGFGLNHCIRQGNEIGEQLVEVIKKQNCL</sequence>
<keyword evidence="9 11" id="KW-0560">Oxidoreductase</keyword>
<dbReference type="PANTHER" id="PTHR42923">
    <property type="entry name" value="PROTOPORPHYRINOGEN OXIDASE"/>
    <property type="match status" value="1"/>
</dbReference>
<dbReference type="InterPro" id="IPR002937">
    <property type="entry name" value="Amino_oxidase"/>
</dbReference>
<gene>
    <name evidence="13" type="ORF">SAMN04488506_0660</name>
</gene>
<dbReference type="EC" id="1.3.3.15" evidence="5 11"/>
<dbReference type="GO" id="GO:0006783">
    <property type="term" value="P:heme biosynthetic process"/>
    <property type="evidence" value="ECO:0007669"/>
    <property type="project" value="UniProtKB-UniRule"/>
</dbReference>
<dbReference type="Gene3D" id="3.90.660.20">
    <property type="entry name" value="Protoporphyrinogen oxidase, mitochondrial, domain 2"/>
    <property type="match status" value="1"/>
</dbReference>
<evidence type="ECO:0000256" key="10">
    <source>
        <dbReference type="ARBA" id="ARBA00023133"/>
    </source>
</evidence>
<evidence type="ECO:0000256" key="7">
    <source>
        <dbReference type="ARBA" id="ARBA00022630"/>
    </source>
</evidence>
<evidence type="ECO:0000256" key="1">
    <source>
        <dbReference type="ARBA" id="ARBA00001755"/>
    </source>
</evidence>